<dbReference type="GO" id="GO:0046872">
    <property type="term" value="F:metal ion binding"/>
    <property type="evidence" value="ECO:0007669"/>
    <property type="project" value="UniProtKB-KW"/>
</dbReference>
<evidence type="ECO:0000256" key="2">
    <source>
        <dbReference type="ARBA" id="ARBA00022649"/>
    </source>
</evidence>
<protein>
    <submittedName>
        <fullName evidence="9">Type II toxin-antitoxin system VapC family toxin</fullName>
    </submittedName>
</protein>
<dbReference type="Pfam" id="PF01850">
    <property type="entry name" value="PIN"/>
    <property type="match status" value="1"/>
</dbReference>
<organism evidence="9 10">
    <name type="scientific">Aetokthonos hydrillicola Thurmond2011</name>
    <dbReference type="NCBI Taxonomy" id="2712845"/>
    <lineage>
        <taxon>Bacteria</taxon>
        <taxon>Bacillati</taxon>
        <taxon>Cyanobacteriota</taxon>
        <taxon>Cyanophyceae</taxon>
        <taxon>Nostocales</taxon>
        <taxon>Hapalosiphonaceae</taxon>
        <taxon>Aetokthonos</taxon>
    </lineage>
</organism>
<keyword evidence="3" id="KW-0540">Nuclease</keyword>
<evidence type="ECO:0000256" key="1">
    <source>
        <dbReference type="ARBA" id="ARBA00001946"/>
    </source>
</evidence>
<dbReference type="GO" id="GO:0016787">
    <property type="term" value="F:hydrolase activity"/>
    <property type="evidence" value="ECO:0007669"/>
    <property type="project" value="UniProtKB-KW"/>
</dbReference>
<feature type="domain" description="PIN" evidence="8">
    <location>
        <begin position="22"/>
        <end position="142"/>
    </location>
</feature>
<dbReference type="RefSeq" id="WP_243902293.1">
    <property type="nucleotide sequence ID" value="NZ_CAWQFN010000736.1"/>
</dbReference>
<comment type="similarity">
    <text evidence="7">Belongs to the PINc/VapC protein family.</text>
</comment>
<dbReference type="InterPro" id="IPR002716">
    <property type="entry name" value="PIN_dom"/>
</dbReference>
<dbReference type="Proteomes" id="UP000667802">
    <property type="component" value="Unassembled WGS sequence"/>
</dbReference>
<dbReference type="SUPFAM" id="SSF88723">
    <property type="entry name" value="PIN domain-like"/>
    <property type="match status" value="1"/>
</dbReference>
<evidence type="ECO:0000256" key="7">
    <source>
        <dbReference type="ARBA" id="ARBA00038093"/>
    </source>
</evidence>
<evidence type="ECO:0000256" key="6">
    <source>
        <dbReference type="ARBA" id="ARBA00022842"/>
    </source>
</evidence>
<evidence type="ECO:0000256" key="5">
    <source>
        <dbReference type="ARBA" id="ARBA00022801"/>
    </source>
</evidence>
<reference evidence="10" key="1">
    <citation type="journal article" date="2021" name="Science">
        <title>Hunting the eagle killer: A cyanobacterial neurotoxin causes vacuolar myelinopathy.</title>
        <authorList>
            <person name="Breinlinger S."/>
            <person name="Phillips T.J."/>
            <person name="Haram B.N."/>
            <person name="Mares J."/>
            <person name="Martinez Yerena J.A."/>
            <person name="Hrouzek P."/>
            <person name="Sobotka R."/>
            <person name="Henderson W.M."/>
            <person name="Schmieder P."/>
            <person name="Williams S.M."/>
            <person name="Lauderdale J.D."/>
            <person name="Wilde H.D."/>
            <person name="Gerrin W."/>
            <person name="Kust A."/>
            <person name="Washington J.W."/>
            <person name="Wagner C."/>
            <person name="Geier B."/>
            <person name="Liebeke M."/>
            <person name="Enke H."/>
            <person name="Niedermeyer T.H.J."/>
            <person name="Wilde S.B."/>
        </authorList>
    </citation>
    <scope>NUCLEOTIDE SEQUENCE [LARGE SCALE GENOMIC DNA]</scope>
    <source>
        <strain evidence="10">Thurmond2011</strain>
    </source>
</reference>
<dbReference type="PANTHER" id="PTHR33653:SF1">
    <property type="entry name" value="RIBONUCLEASE VAPC2"/>
    <property type="match status" value="1"/>
</dbReference>
<dbReference type="CDD" id="cd18744">
    <property type="entry name" value="PIN_VapC4-5_FitB-like"/>
    <property type="match status" value="1"/>
</dbReference>
<keyword evidence="2" id="KW-1277">Toxin-antitoxin system</keyword>
<keyword evidence="4" id="KW-0479">Metal-binding</keyword>
<accession>A0AAP5ID02</accession>
<dbReference type="InterPro" id="IPR029060">
    <property type="entry name" value="PIN-like_dom_sf"/>
</dbReference>
<dbReference type="PANTHER" id="PTHR33653">
    <property type="entry name" value="RIBONUCLEASE VAPC2"/>
    <property type="match status" value="1"/>
</dbReference>
<comment type="cofactor">
    <cofactor evidence="1">
        <name>Mg(2+)</name>
        <dbReference type="ChEBI" id="CHEBI:18420"/>
    </cofactor>
</comment>
<dbReference type="GO" id="GO:0004518">
    <property type="term" value="F:nuclease activity"/>
    <property type="evidence" value="ECO:0007669"/>
    <property type="project" value="UniProtKB-KW"/>
</dbReference>
<evidence type="ECO:0000313" key="9">
    <source>
        <dbReference type="EMBL" id="MDR9899227.1"/>
    </source>
</evidence>
<gene>
    <name evidence="9" type="ORF">G7B40_032405</name>
</gene>
<dbReference type="AlphaFoldDB" id="A0AAP5ID02"/>
<keyword evidence="5" id="KW-0378">Hydrolase</keyword>
<keyword evidence="10" id="KW-1185">Reference proteome</keyword>
<evidence type="ECO:0000259" key="8">
    <source>
        <dbReference type="Pfam" id="PF01850"/>
    </source>
</evidence>
<dbReference type="InterPro" id="IPR050556">
    <property type="entry name" value="Type_II_TA_system_RNase"/>
</dbReference>
<name>A0AAP5ID02_9CYAN</name>
<comment type="caution">
    <text evidence="9">The sequence shown here is derived from an EMBL/GenBank/DDBJ whole genome shotgun (WGS) entry which is preliminary data.</text>
</comment>
<dbReference type="EMBL" id="JAALHA020000023">
    <property type="protein sequence ID" value="MDR9899227.1"/>
    <property type="molecule type" value="Genomic_DNA"/>
</dbReference>
<evidence type="ECO:0000313" key="10">
    <source>
        <dbReference type="Proteomes" id="UP000667802"/>
    </source>
</evidence>
<evidence type="ECO:0000256" key="3">
    <source>
        <dbReference type="ARBA" id="ARBA00022722"/>
    </source>
</evidence>
<sequence>MKKSEHAANRRFQEEEVMKPALIDTNILSFFFRNHNLVVERFEAYLKEHSKINTSIITYYEILSGLKHRDAQKQLTSFLTFASYNIVLPLTTHSTTISADIYANLRKAGTPIDDIDILIAGIAIANDLVIITNNQRDFEKIEGLEIEDWSQ</sequence>
<keyword evidence="6" id="KW-0460">Magnesium</keyword>
<proteinExistence type="inferred from homology"/>
<evidence type="ECO:0000256" key="4">
    <source>
        <dbReference type="ARBA" id="ARBA00022723"/>
    </source>
</evidence>
<dbReference type="Gene3D" id="3.40.50.1010">
    <property type="entry name" value="5'-nuclease"/>
    <property type="match status" value="1"/>
</dbReference>